<dbReference type="PANTHER" id="PTHR48051:SF53">
    <property type="entry name" value="LEUCINE RICH REPEAT CONTAINING 58"/>
    <property type="match status" value="1"/>
</dbReference>
<name>A0A7D9CV39_DEKBR</name>
<keyword evidence="2" id="KW-0677">Repeat</keyword>
<dbReference type="SUPFAM" id="SSF52058">
    <property type="entry name" value="L domain-like"/>
    <property type="match status" value="1"/>
</dbReference>
<gene>
    <name evidence="4" type="ORF">DEBR0S1_15258G</name>
</gene>
<sequence>MMNPELLPLAYNKSQVDDMASTEKHRPNTSILKNTVVGTKHINSAHANIIDTKAVRNGLPDDTGEPFYMDSELSSELNSLPYSSSSCSGSKLQLCINQTENRSYPILKSSPESDIVLKSSPSFSNIPSSPFMDDEFSNENTDNESCQLDDAQCISSFTSISIARSRNSEPEVQSVKKHVAKTLLRNSSSLSDQQPQKKRQRKSKFKGHRGSSSNACEFALDREGKVYGIKLVHDAFPKGYSPRMYEDPTFFVVQNSKEINSRARDIILNSFDRDPRAEIYEDYRINLDGYNLQSLPDEINDFRDLVIYNKKGEISKPNLHLFASNNKLRSISPRLFDIGGLETLIIRDNKFARIPGAIGNAKDLRSLNVAQNKIKFFPHTILSLQHLQFIAIRPNPLIELDKDCPEIRKIDVEKCRKNAKKFGLPDCSLRYVGYLHWTTRNTQISTATVVAMKLSRSNTETRGTVNTESEFWNPLTDESKLARDQEQNYACENAPWCPKLAELVLRKVSQYLISQSEITKWKKTTNERVYKMAVKALIHGSNGEICGFCHKPITEPVADIMEWWDFKDCSLLPIKRPFCSGKCAHLWWREIEPLMEEKSTMQTRKRKFYINNKSPRFA</sequence>
<evidence type="ECO:0000256" key="2">
    <source>
        <dbReference type="ARBA" id="ARBA00022737"/>
    </source>
</evidence>
<dbReference type="GO" id="GO:0005737">
    <property type="term" value="C:cytoplasm"/>
    <property type="evidence" value="ECO:0007669"/>
    <property type="project" value="TreeGrafter"/>
</dbReference>
<evidence type="ECO:0000256" key="3">
    <source>
        <dbReference type="SAM" id="MobiDB-lite"/>
    </source>
</evidence>
<dbReference type="InterPro" id="IPR050216">
    <property type="entry name" value="LRR_domain-containing"/>
</dbReference>
<protein>
    <submittedName>
        <fullName evidence="4">DEBR0S1_15258g1_1</fullName>
    </submittedName>
</protein>
<accession>A0A7D9CV39</accession>
<evidence type="ECO:0000313" key="5">
    <source>
        <dbReference type="Proteomes" id="UP000478008"/>
    </source>
</evidence>
<feature type="compositionally biased region" description="Low complexity" evidence="3">
    <location>
        <begin position="119"/>
        <end position="131"/>
    </location>
</feature>
<dbReference type="AlphaFoldDB" id="A0A7D9CV39"/>
<dbReference type="Gene3D" id="3.80.10.10">
    <property type="entry name" value="Ribonuclease Inhibitor"/>
    <property type="match status" value="1"/>
</dbReference>
<proteinExistence type="predicted"/>
<feature type="compositionally biased region" description="Basic residues" evidence="3">
    <location>
        <begin position="196"/>
        <end position="209"/>
    </location>
</feature>
<evidence type="ECO:0000313" key="4">
    <source>
        <dbReference type="EMBL" id="VUG16378.1"/>
    </source>
</evidence>
<feature type="region of interest" description="Disordered" evidence="3">
    <location>
        <begin position="118"/>
        <end position="144"/>
    </location>
</feature>
<evidence type="ECO:0000256" key="1">
    <source>
        <dbReference type="ARBA" id="ARBA00022614"/>
    </source>
</evidence>
<dbReference type="EMBL" id="CABFWN010000001">
    <property type="protein sequence ID" value="VUG16378.1"/>
    <property type="molecule type" value="Genomic_DNA"/>
</dbReference>
<dbReference type="PANTHER" id="PTHR48051">
    <property type="match status" value="1"/>
</dbReference>
<dbReference type="Proteomes" id="UP000478008">
    <property type="component" value="Unassembled WGS sequence"/>
</dbReference>
<feature type="region of interest" description="Disordered" evidence="3">
    <location>
        <begin position="183"/>
        <end position="212"/>
    </location>
</feature>
<dbReference type="InterPro" id="IPR032675">
    <property type="entry name" value="LRR_dom_sf"/>
</dbReference>
<reference evidence="4 5" key="1">
    <citation type="submission" date="2019-07" db="EMBL/GenBank/DDBJ databases">
        <authorList>
            <person name="Friedrich A."/>
            <person name="Schacherer J."/>
        </authorList>
    </citation>
    <scope>NUCLEOTIDE SEQUENCE [LARGE SCALE GENOMIC DNA]</scope>
</reference>
<organism evidence="4 5">
    <name type="scientific">Dekkera bruxellensis</name>
    <name type="common">Brettanomyces custersii</name>
    <dbReference type="NCBI Taxonomy" id="5007"/>
    <lineage>
        <taxon>Eukaryota</taxon>
        <taxon>Fungi</taxon>
        <taxon>Dikarya</taxon>
        <taxon>Ascomycota</taxon>
        <taxon>Saccharomycotina</taxon>
        <taxon>Pichiomycetes</taxon>
        <taxon>Pichiales</taxon>
        <taxon>Pichiaceae</taxon>
        <taxon>Brettanomyces</taxon>
    </lineage>
</organism>
<keyword evidence="5" id="KW-1185">Reference proteome</keyword>
<keyword evidence="1" id="KW-0433">Leucine-rich repeat</keyword>